<evidence type="ECO:0000259" key="2">
    <source>
        <dbReference type="Pfam" id="PF18128"/>
    </source>
</evidence>
<comment type="caution">
    <text evidence="4">The sequence shown here is derived from an EMBL/GenBank/DDBJ whole genome shotgun (WGS) entry which is preliminary data.</text>
</comment>
<dbReference type="Proteomes" id="UP000285794">
    <property type="component" value="Unassembled WGS sequence"/>
</dbReference>
<evidence type="ECO:0000259" key="1">
    <source>
        <dbReference type="Pfam" id="PF01926"/>
    </source>
</evidence>
<dbReference type="InterPro" id="IPR005225">
    <property type="entry name" value="Small_GTP-bd"/>
</dbReference>
<reference evidence="4 5" key="1">
    <citation type="submission" date="2018-07" db="EMBL/GenBank/DDBJ databases">
        <title>Draft genome sequence of Ancylomarina sp. M1P.</title>
        <authorList>
            <person name="Yadav S."/>
            <person name="Villanueva L."/>
            <person name="Damste J.S.S."/>
        </authorList>
    </citation>
    <scope>NUCLEOTIDE SEQUENCE [LARGE SCALE GENOMIC DNA]</scope>
    <source>
        <strain evidence="4 5">M1P</strain>
    </source>
</reference>
<dbReference type="PANTHER" id="PTHR42714">
    <property type="entry name" value="TRNA MODIFICATION GTPASE GTPBP3"/>
    <property type="match status" value="1"/>
</dbReference>
<dbReference type="GO" id="GO:0005737">
    <property type="term" value="C:cytoplasm"/>
    <property type="evidence" value="ECO:0007669"/>
    <property type="project" value="TreeGrafter"/>
</dbReference>
<organism evidence="4 5">
    <name type="scientific">Ancylomarina euxinus</name>
    <dbReference type="NCBI Taxonomy" id="2283627"/>
    <lineage>
        <taxon>Bacteria</taxon>
        <taxon>Pseudomonadati</taxon>
        <taxon>Bacteroidota</taxon>
        <taxon>Bacteroidia</taxon>
        <taxon>Marinilabiliales</taxon>
        <taxon>Marinifilaceae</taxon>
        <taxon>Ancylomarina</taxon>
    </lineage>
</organism>
<dbReference type="GO" id="GO:0005525">
    <property type="term" value="F:GTP binding"/>
    <property type="evidence" value="ECO:0007669"/>
    <property type="project" value="InterPro"/>
</dbReference>
<dbReference type="NCBIfam" id="TIGR00231">
    <property type="entry name" value="small_GTP"/>
    <property type="match status" value="1"/>
</dbReference>
<protein>
    <submittedName>
        <fullName evidence="4">[FeFe] hydrogenase H-cluster maturation GTPase HydF</fullName>
    </submittedName>
</protein>
<gene>
    <name evidence="4" type="primary">hydF</name>
    <name evidence="4" type="ORF">DWB61_07130</name>
</gene>
<keyword evidence="5" id="KW-1185">Reference proteome</keyword>
<sequence>MKTKDHKTHIGIYGRRNYGKSSIINTLADQQIAIVSETAGTTTDPVKKSFEILDYAPVILVDTAGIDDIGELGAKRIEKTLHSISTIDLAILVIADNVFGNFEEDLISKFNYYKTPFFIIHNKSDETKIDEPLKAKLEKDYQTSVIDFSTVNPDNFDEVIELIKRTAPESSKVFKTIIGDLIQPNDVVMLICPIDSEAPSGRMILPQVQLIRDVLDNHCINIVLQQDQVTEFFKTTNVKPKLAITDSQIFDLAGQLVPKDIPLTSFSTVLARQKGDFENYLKGTPKIDDLKGGDRVLILESCSHHVSCEDIGRFKLPAWLKKYCDCELDIDIVSGLDAIQRPIKDYAMVIQCGGCMITKKQIHNRLLPAIEAGIPVSNYGLAIAYVQGIYTRAVEPFKL</sequence>
<dbReference type="Gene3D" id="3.40.50.11410">
    <property type="match status" value="1"/>
</dbReference>
<dbReference type="RefSeq" id="WP_125030204.1">
    <property type="nucleotide sequence ID" value="NZ_JAPXVP010000001.1"/>
</dbReference>
<dbReference type="GO" id="GO:0002098">
    <property type="term" value="P:tRNA wobble uridine modification"/>
    <property type="evidence" value="ECO:0007669"/>
    <property type="project" value="TreeGrafter"/>
</dbReference>
<dbReference type="SUPFAM" id="SSF52540">
    <property type="entry name" value="P-loop containing nucleoside triphosphate hydrolases"/>
    <property type="match status" value="1"/>
</dbReference>
<dbReference type="InterPro" id="IPR027417">
    <property type="entry name" value="P-loop_NTPase"/>
</dbReference>
<name>A0A425Y332_9BACT</name>
<feature type="domain" description="G" evidence="1">
    <location>
        <begin position="9"/>
        <end position="123"/>
    </location>
</feature>
<dbReference type="OrthoDB" id="9811338at2"/>
<dbReference type="Pfam" id="PF01926">
    <property type="entry name" value="MMR_HSR1"/>
    <property type="match status" value="1"/>
</dbReference>
<dbReference type="GO" id="GO:0030488">
    <property type="term" value="P:tRNA methylation"/>
    <property type="evidence" value="ECO:0007669"/>
    <property type="project" value="TreeGrafter"/>
</dbReference>
<feature type="domain" description="Hydrogen maturase F tetramerization" evidence="3">
    <location>
        <begin position="279"/>
        <end position="396"/>
    </location>
</feature>
<dbReference type="CDD" id="cd00880">
    <property type="entry name" value="Era_like"/>
    <property type="match status" value="1"/>
</dbReference>
<feature type="domain" description="Hydrogen maturase F dimerization" evidence="2">
    <location>
        <begin position="177"/>
        <end position="275"/>
    </location>
</feature>
<dbReference type="PANTHER" id="PTHR42714:SF6">
    <property type="entry name" value="TRANSLATION INITIATION FACTOR IF-2"/>
    <property type="match status" value="1"/>
</dbReference>
<dbReference type="Pfam" id="PF18133">
    <property type="entry name" value="HydF_tetramer"/>
    <property type="match status" value="1"/>
</dbReference>
<evidence type="ECO:0000259" key="3">
    <source>
        <dbReference type="Pfam" id="PF18133"/>
    </source>
</evidence>
<evidence type="ECO:0000313" key="4">
    <source>
        <dbReference type="EMBL" id="RRG22577.1"/>
    </source>
</evidence>
<dbReference type="AlphaFoldDB" id="A0A425Y332"/>
<accession>A0A425Y332</accession>
<dbReference type="InterPro" id="IPR040644">
    <property type="entry name" value="HydF_tetramer"/>
</dbReference>
<proteinExistence type="predicted"/>
<evidence type="ECO:0000313" key="5">
    <source>
        <dbReference type="Proteomes" id="UP000285794"/>
    </source>
</evidence>
<dbReference type="Gene3D" id="3.40.50.300">
    <property type="entry name" value="P-loop containing nucleotide triphosphate hydrolases"/>
    <property type="match status" value="1"/>
</dbReference>
<dbReference type="InterPro" id="IPR023873">
    <property type="entry name" value="FeFe-hyd_GTPase_HydF"/>
</dbReference>
<dbReference type="NCBIfam" id="TIGR03918">
    <property type="entry name" value="GTP_HydF"/>
    <property type="match status" value="1"/>
</dbReference>
<dbReference type="Pfam" id="PF18128">
    <property type="entry name" value="HydF_dimer"/>
    <property type="match status" value="1"/>
</dbReference>
<dbReference type="Gene3D" id="3.40.50.11420">
    <property type="match status" value="1"/>
</dbReference>
<dbReference type="EMBL" id="QQWG01000005">
    <property type="protein sequence ID" value="RRG22577.1"/>
    <property type="molecule type" value="Genomic_DNA"/>
</dbReference>
<dbReference type="InterPro" id="IPR041606">
    <property type="entry name" value="HydF_dimer"/>
</dbReference>
<dbReference type="InterPro" id="IPR006073">
    <property type="entry name" value="GTP-bd"/>
</dbReference>